<dbReference type="RefSeq" id="WP_132644479.1">
    <property type="nucleotide sequence ID" value="NZ_CP181386.1"/>
</dbReference>
<evidence type="ECO:0000313" key="4">
    <source>
        <dbReference type="Proteomes" id="UP000295106"/>
    </source>
</evidence>
<dbReference type="EMBL" id="SLXD01000001">
    <property type="protein sequence ID" value="TCP05481.1"/>
    <property type="molecule type" value="Genomic_DNA"/>
</dbReference>
<proteinExistence type="predicted"/>
<dbReference type="Proteomes" id="UP000295106">
    <property type="component" value="Unassembled WGS sequence"/>
</dbReference>
<keyword evidence="1" id="KW-0812">Transmembrane</keyword>
<name>A0A4R2MGA4_RUBGE</name>
<evidence type="ECO:0000313" key="3">
    <source>
        <dbReference type="EMBL" id="TCP05481.1"/>
    </source>
</evidence>
<protein>
    <recommendedName>
        <fullName evidence="2">Tetracyclin repressor-like C-terminal domain-containing protein</fullName>
    </recommendedName>
</protein>
<accession>A0A4R2MGA4</accession>
<dbReference type="GeneID" id="99687081"/>
<evidence type="ECO:0000259" key="2">
    <source>
        <dbReference type="Pfam" id="PF17920"/>
    </source>
</evidence>
<sequence>MDGFLSEFEIWLALVGLGSGSWLGYVIVDGVYERLLTLAERRRAAAAEPEILSQPPPLPVPRFDDDAFEALAAGIVERYLQIWEHGDEGRELAAALHAALAAQQPPTTLQQAIECQLRQGIAPLLDDPDGALRAQLIGAQLLGAAVMRHVVRAEPLASLPAPQLVQALTPAVGRSLAEAFAAVHARHGAPSPSVR</sequence>
<keyword evidence="1" id="KW-1133">Transmembrane helix</keyword>
<feature type="transmembrane region" description="Helical" evidence="1">
    <location>
        <begin position="12"/>
        <end position="32"/>
    </location>
</feature>
<organism evidence="3 4">
    <name type="scientific">Rubrivivax gelatinosus</name>
    <name type="common">Rhodocyclus gelatinosus</name>
    <name type="synonym">Rhodopseudomonas gelatinosa</name>
    <dbReference type="NCBI Taxonomy" id="28068"/>
    <lineage>
        <taxon>Bacteria</taxon>
        <taxon>Pseudomonadati</taxon>
        <taxon>Pseudomonadota</taxon>
        <taxon>Betaproteobacteria</taxon>
        <taxon>Burkholderiales</taxon>
        <taxon>Sphaerotilaceae</taxon>
        <taxon>Rubrivivax</taxon>
    </lineage>
</organism>
<dbReference type="InterPro" id="IPR041678">
    <property type="entry name" value="TetR_C_16"/>
</dbReference>
<feature type="domain" description="Tetracyclin repressor-like C-terminal" evidence="2">
    <location>
        <begin position="69"/>
        <end position="175"/>
    </location>
</feature>
<dbReference type="Pfam" id="PF17920">
    <property type="entry name" value="TetR_C_16"/>
    <property type="match status" value="1"/>
</dbReference>
<dbReference type="AlphaFoldDB" id="A0A4R2MGA4"/>
<evidence type="ECO:0000256" key="1">
    <source>
        <dbReference type="SAM" id="Phobius"/>
    </source>
</evidence>
<dbReference type="Gene3D" id="1.10.357.10">
    <property type="entry name" value="Tetracycline Repressor, domain 2"/>
    <property type="match status" value="1"/>
</dbReference>
<reference evidence="3 4" key="1">
    <citation type="submission" date="2019-03" db="EMBL/GenBank/DDBJ databases">
        <title>Genomic Encyclopedia of Type Strains, Phase IV (KMG-IV): sequencing the most valuable type-strain genomes for metagenomic binning, comparative biology and taxonomic classification.</title>
        <authorList>
            <person name="Goeker M."/>
        </authorList>
    </citation>
    <scope>NUCLEOTIDE SEQUENCE [LARGE SCALE GENOMIC DNA]</scope>
    <source>
        <strain evidence="3 4">DSM 1709</strain>
    </source>
</reference>
<dbReference type="OrthoDB" id="9156968at2"/>
<gene>
    <name evidence="3" type="ORF">EV684_101353</name>
</gene>
<comment type="caution">
    <text evidence="3">The sequence shown here is derived from an EMBL/GenBank/DDBJ whole genome shotgun (WGS) entry which is preliminary data.</text>
</comment>
<dbReference type="SUPFAM" id="SSF48498">
    <property type="entry name" value="Tetracyclin repressor-like, C-terminal domain"/>
    <property type="match status" value="1"/>
</dbReference>
<dbReference type="InterPro" id="IPR036271">
    <property type="entry name" value="Tet_transcr_reg_TetR-rel_C_sf"/>
</dbReference>
<keyword evidence="1" id="KW-0472">Membrane</keyword>